<keyword evidence="9" id="KW-1185">Reference proteome</keyword>
<evidence type="ECO:0000256" key="1">
    <source>
        <dbReference type="ARBA" id="ARBA00009986"/>
    </source>
</evidence>
<dbReference type="PROSITE" id="PS00687">
    <property type="entry name" value="ALDEHYDE_DEHYDR_GLU"/>
    <property type="match status" value="1"/>
</dbReference>
<comment type="catalytic activity">
    <reaction evidence="4">
        <text>an aldehyde + NAD(+) + H2O = a carboxylate + NADH + 2 H(+)</text>
        <dbReference type="Rhea" id="RHEA:16185"/>
        <dbReference type="ChEBI" id="CHEBI:15377"/>
        <dbReference type="ChEBI" id="CHEBI:15378"/>
        <dbReference type="ChEBI" id="CHEBI:17478"/>
        <dbReference type="ChEBI" id="CHEBI:29067"/>
        <dbReference type="ChEBI" id="CHEBI:57540"/>
        <dbReference type="ChEBI" id="CHEBI:57945"/>
        <dbReference type="EC" id="1.2.1.3"/>
    </reaction>
</comment>
<dbReference type="Gene3D" id="3.40.309.10">
    <property type="entry name" value="Aldehyde Dehydrogenase, Chain A, domain 2"/>
    <property type="match status" value="1"/>
</dbReference>
<comment type="caution">
    <text evidence="8">The sequence shown here is derived from an EMBL/GenBank/DDBJ whole genome shotgun (WGS) entry which is preliminary data.</text>
</comment>
<evidence type="ECO:0000256" key="2">
    <source>
        <dbReference type="ARBA" id="ARBA00023002"/>
    </source>
</evidence>
<name>A0A840PCZ5_9ACTN</name>
<evidence type="ECO:0000313" key="9">
    <source>
        <dbReference type="Proteomes" id="UP000578449"/>
    </source>
</evidence>
<dbReference type="InterPro" id="IPR015590">
    <property type="entry name" value="Aldehyde_DH_dom"/>
</dbReference>
<dbReference type="InterPro" id="IPR016161">
    <property type="entry name" value="Ald_DH/histidinol_DH"/>
</dbReference>
<dbReference type="PANTHER" id="PTHR42804">
    <property type="entry name" value="ALDEHYDE DEHYDROGENASE"/>
    <property type="match status" value="1"/>
</dbReference>
<feature type="domain" description="Aldehyde dehydrogenase" evidence="7">
    <location>
        <begin position="13"/>
        <end position="470"/>
    </location>
</feature>
<dbReference type="GO" id="GO:0004029">
    <property type="term" value="F:aldehyde dehydrogenase (NAD+) activity"/>
    <property type="evidence" value="ECO:0007669"/>
    <property type="project" value="UniProtKB-EC"/>
</dbReference>
<dbReference type="FunFam" id="3.40.605.10:FF:000026">
    <property type="entry name" value="Aldehyde dehydrogenase, putative"/>
    <property type="match status" value="1"/>
</dbReference>
<dbReference type="Pfam" id="PF00171">
    <property type="entry name" value="Aldedh"/>
    <property type="match status" value="1"/>
</dbReference>
<dbReference type="EMBL" id="JACHGN010000015">
    <property type="protein sequence ID" value="MBB5136859.1"/>
    <property type="molecule type" value="Genomic_DNA"/>
</dbReference>
<dbReference type="Proteomes" id="UP000578449">
    <property type="component" value="Unassembled WGS sequence"/>
</dbReference>
<dbReference type="InterPro" id="IPR016163">
    <property type="entry name" value="Ald_DH_C"/>
</dbReference>
<evidence type="ECO:0000256" key="4">
    <source>
        <dbReference type="ARBA" id="ARBA00049194"/>
    </source>
</evidence>
<protein>
    <recommendedName>
        <fullName evidence="3">aldehyde dehydrogenase (NAD(+))</fullName>
        <ecNumber evidence="3">1.2.1.3</ecNumber>
    </recommendedName>
</protein>
<dbReference type="EC" id="1.2.1.3" evidence="3"/>
<keyword evidence="2 6" id="KW-0560">Oxidoreductase</keyword>
<accession>A0A840PCZ5</accession>
<comment type="similarity">
    <text evidence="1 6">Belongs to the aldehyde dehydrogenase family.</text>
</comment>
<evidence type="ECO:0000256" key="5">
    <source>
        <dbReference type="PROSITE-ProRule" id="PRU10007"/>
    </source>
</evidence>
<dbReference type="FunFam" id="3.40.309.10:FF:000012">
    <property type="entry name" value="Betaine aldehyde dehydrogenase"/>
    <property type="match status" value="1"/>
</dbReference>
<dbReference type="CDD" id="cd07138">
    <property type="entry name" value="ALDH_CddD_SSP0762"/>
    <property type="match status" value="1"/>
</dbReference>
<dbReference type="SUPFAM" id="SSF53720">
    <property type="entry name" value="ALDH-like"/>
    <property type="match status" value="1"/>
</dbReference>
<dbReference type="FunFam" id="3.40.605.10:FF:000007">
    <property type="entry name" value="NAD/NADP-dependent betaine aldehyde dehydrogenase"/>
    <property type="match status" value="1"/>
</dbReference>
<gene>
    <name evidence="8" type="ORF">HNP84_006610</name>
</gene>
<reference evidence="8 9" key="1">
    <citation type="submission" date="2020-08" db="EMBL/GenBank/DDBJ databases">
        <title>Genomic Encyclopedia of Type Strains, Phase IV (KMG-IV): sequencing the most valuable type-strain genomes for metagenomic binning, comparative biology and taxonomic classification.</title>
        <authorList>
            <person name="Goeker M."/>
        </authorList>
    </citation>
    <scope>NUCLEOTIDE SEQUENCE [LARGE SCALE GENOMIC DNA]</scope>
    <source>
        <strain evidence="8 9">DSM 45615</strain>
    </source>
</reference>
<dbReference type="PANTHER" id="PTHR42804:SF1">
    <property type="entry name" value="ALDEHYDE DEHYDROGENASE-RELATED"/>
    <property type="match status" value="1"/>
</dbReference>
<dbReference type="RefSeq" id="WP_185053716.1">
    <property type="nucleotide sequence ID" value="NZ_BAABIX010000008.1"/>
</dbReference>
<organism evidence="8 9">
    <name type="scientific">Thermocatellispora tengchongensis</name>
    <dbReference type="NCBI Taxonomy" id="1073253"/>
    <lineage>
        <taxon>Bacteria</taxon>
        <taxon>Bacillati</taxon>
        <taxon>Actinomycetota</taxon>
        <taxon>Actinomycetes</taxon>
        <taxon>Streptosporangiales</taxon>
        <taxon>Streptosporangiaceae</taxon>
        <taxon>Thermocatellispora</taxon>
    </lineage>
</organism>
<evidence type="ECO:0000313" key="8">
    <source>
        <dbReference type="EMBL" id="MBB5136859.1"/>
    </source>
</evidence>
<dbReference type="InterPro" id="IPR016162">
    <property type="entry name" value="Ald_DH_N"/>
</dbReference>
<proteinExistence type="inferred from homology"/>
<evidence type="ECO:0000256" key="6">
    <source>
        <dbReference type="RuleBase" id="RU003345"/>
    </source>
</evidence>
<dbReference type="AlphaFoldDB" id="A0A840PCZ5"/>
<dbReference type="Gene3D" id="3.40.605.10">
    <property type="entry name" value="Aldehyde Dehydrogenase, Chain A, domain 1"/>
    <property type="match status" value="1"/>
</dbReference>
<dbReference type="InterPro" id="IPR029510">
    <property type="entry name" value="Ald_DH_CS_GLU"/>
</dbReference>
<dbReference type="PROSITE" id="PS00070">
    <property type="entry name" value="ALDEHYDE_DEHYDR_CYS"/>
    <property type="match status" value="1"/>
</dbReference>
<dbReference type="InterPro" id="IPR016160">
    <property type="entry name" value="Ald_DH_CS_CYS"/>
</dbReference>
<evidence type="ECO:0000259" key="7">
    <source>
        <dbReference type="Pfam" id="PF00171"/>
    </source>
</evidence>
<feature type="active site" evidence="5">
    <location>
        <position position="245"/>
    </location>
</feature>
<sequence>MEERKALYIAGEWTAPRGDGVIEVENPATEERIGAVPAGTAEDVDLAVRAARAAFPAWSATSFATRADGLRRLHDALASREDVIARTVTSEVGTPLTASLRSQARLPRTVVGGYAEMIAAGIAEERIGNSLVLREPVGVVAAITPWNFPLHQITCKLAPALAAGCTVVIKPSEVAPLAAYLLMDAVHEAGFPPGVVNMVPGYGPVAGEALAAHPEVDMVSFTGSVRAGSRVARLAGAAIKKVALELGGKSANVVLDDADLETAVKVGVAHAFLNTGQACVAWSRLLVHADRYEQAVELAKRIAEGYRPGDPLDPATKLGPLVSAVQLDRVRGYIETGLAEGARLVTGGPARPAGFDRGHYIAPTVLADVDPDATVAQEEIFGPVLSVIPFRDDDEALRIANNSRYGLSGAVWSADPDRALNFARRVRTGTITVNGGAYNPLAPFGGYKQSGIGREMGRYGLEEFCEIKSVQL</sequence>
<evidence type="ECO:0000256" key="3">
    <source>
        <dbReference type="ARBA" id="ARBA00024226"/>
    </source>
</evidence>